<dbReference type="RefSeq" id="WP_191204939.1">
    <property type="nucleotide sequence ID" value="NZ_JACXZA010000004.1"/>
</dbReference>
<feature type="domain" description="SLH" evidence="1">
    <location>
        <begin position="217"/>
        <end position="280"/>
    </location>
</feature>
<dbReference type="InterPro" id="IPR001119">
    <property type="entry name" value="SLH_dom"/>
</dbReference>
<dbReference type="InterPro" id="IPR051465">
    <property type="entry name" value="Cell_Envelope_Struct_Comp"/>
</dbReference>
<gene>
    <name evidence="2" type="ORF">H8B09_17980</name>
</gene>
<dbReference type="EMBL" id="JACXZA010000004">
    <property type="protein sequence ID" value="MBD3920659.1"/>
    <property type="molecule type" value="Genomic_DNA"/>
</dbReference>
<dbReference type="Proteomes" id="UP000609346">
    <property type="component" value="Unassembled WGS sequence"/>
</dbReference>
<evidence type="ECO:0000259" key="1">
    <source>
        <dbReference type="PROSITE" id="PS51272"/>
    </source>
</evidence>
<dbReference type="Pfam" id="PF00395">
    <property type="entry name" value="SLH"/>
    <property type="match status" value="3"/>
</dbReference>
<reference evidence="2 3" key="1">
    <citation type="submission" date="2020-09" db="EMBL/GenBank/DDBJ databases">
        <title>Paenibacillus sp. strain PR3 16S rRNA gene Genome sequencing and assembly.</title>
        <authorList>
            <person name="Kim J."/>
        </authorList>
    </citation>
    <scope>NUCLEOTIDE SEQUENCE [LARGE SCALE GENOMIC DNA]</scope>
    <source>
        <strain evidence="2 3">PR3</strain>
    </source>
</reference>
<feature type="domain" description="SLH" evidence="1">
    <location>
        <begin position="157"/>
        <end position="216"/>
    </location>
</feature>
<evidence type="ECO:0000313" key="3">
    <source>
        <dbReference type="Proteomes" id="UP000609346"/>
    </source>
</evidence>
<dbReference type="PROSITE" id="PS51272">
    <property type="entry name" value="SLH"/>
    <property type="match status" value="3"/>
</dbReference>
<proteinExistence type="predicted"/>
<keyword evidence="3" id="KW-1185">Reference proteome</keyword>
<accession>A0ABR8N2G8</accession>
<sequence length="345" mass="37327">MSRPITINAGDVKYVIPAEQIGISAVAAKLGVPTSSLRSIEVEIRLIDTAPSIAAQINEKAKTQGYELLLPPVEFEIVARTTSASGVVSEVSINEFTQYVSRIMQLPAGIDGNKITTGIVYNADGTLSHIPTVVYEEDSMWYAKLNSLTNSIYSVIWNPIEVASAAKHWSKAAVNDMASRLIVKKPEQFVPDASITRGDFAEYITKALGLYRTGVAKNGLYSDVLKSDSRADAISIATAYGIITGYPDGTFRPDALITRQEAMVMYARAMNLIGLAASKTDKLAGYKDLNKVAAWAYKEVEQTVEAGVFSGRTATTIDPRGVFTYAEAATAVRNLLQQAELINNQ</sequence>
<protein>
    <submittedName>
        <fullName evidence="2">S-layer homology domain-containing protein</fullName>
    </submittedName>
</protein>
<comment type="caution">
    <text evidence="2">The sequence shown here is derived from an EMBL/GenBank/DDBJ whole genome shotgun (WGS) entry which is preliminary data.</text>
</comment>
<name>A0ABR8N2G8_9BACL</name>
<feature type="domain" description="SLH" evidence="1">
    <location>
        <begin position="283"/>
        <end position="345"/>
    </location>
</feature>
<evidence type="ECO:0000313" key="2">
    <source>
        <dbReference type="EMBL" id="MBD3920659.1"/>
    </source>
</evidence>
<dbReference type="PANTHER" id="PTHR43308:SF5">
    <property type="entry name" value="S-LAYER PROTEIN _ PEPTIDOGLYCAN ENDO-BETA-N-ACETYLGLUCOSAMINIDASE"/>
    <property type="match status" value="1"/>
</dbReference>
<dbReference type="PANTHER" id="PTHR43308">
    <property type="entry name" value="OUTER MEMBRANE PROTEIN ALPHA-RELATED"/>
    <property type="match status" value="1"/>
</dbReference>
<organism evidence="2 3">
    <name type="scientific">Paenibacillus terricola</name>
    <dbReference type="NCBI Taxonomy" id="2763503"/>
    <lineage>
        <taxon>Bacteria</taxon>
        <taxon>Bacillati</taxon>
        <taxon>Bacillota</taxon>
        <taxon>Bacilli</taxon>
        <taxon>Bacillales</taxon>
        <taxon>Paenibacillaceae</taxon>
        <taxon>Paenibacillus</taxon>
    </lineage>
</organism>